<sequence>MSKLASPLANIHARVDLLLNQVAQGTEFHFQSGLCGDWTLMANKPTKAALHLVTEGHCWFGLSPQQPSVLELNAGDIIFVNQGVSHFLSHSPVPNDIAEHELASFCEPEHQQEGVVCYDIDSPSQITDTVFRLLPPWLVLSHERQANEMKAIIDMIRAEAKRNEPGGSAIVQRLSDVLAIHLLRAVIDGHQELTGPLAALQDKYLRDLVFTIIEHPAANWSVESMAKQVFLSPSAFAERCHKQTGLSPKKLVDQLRMQRARMLLNNTALPLTAIAQQVGYQSVAAFSRFFKRYAGIAASDYRETSR</sequence>
<proteinExistence type="predicted"/>
<dbReference type="PROSITE" id="PS00041">
    <property type="entry name" value="HTH_ARAC_FAMILY_1"/>
    <property type="match status" value="1"/>
</dbReference>
<evidence type="ECO:0000256" key="1">
    <source>
        <dbReference type="ARBA" id="ARBA00023015"/>
    </source>
</evidence>
<protein>
    <recommendedName>
        <fullName evidence="4">HTH araC/xylS-type domain-containing protein</fullName>
    </recommendedName>
</protein>
<dbReference type="InterPro" id="IPR050204">
    <property type="entry name" value="AraC_XylS_family_regulators"/>
</dbReference>
<dbReference type="Proteomes" id="UP000287330">
    <property type="component" value="Unassembled WGS sequence"/>
</dbReference>
<dbReference type="RefSeq" id="WP_110575966.1">
    <property type="nucleotide sequence ID" value="NZ_PIPV01000012.1"/>
</dbReference>
<dbReference type="GO" id="GO:0003700">
    <property type="term" value="F:DNA-binding transcription factor activity"/>
    <property type="evidence" value="ECO:0007669"/>
    <property type="project" value="InterPro"/>
</dbReference>
<accession>A0A432XRK3</accession>
<organism evidence="5 6">
    <name type="scientific">Idiomarina fontislapidosi</name>
    <dbReference type="NCBI Taxonomy" id="263723"/>
    <lineage>
        <taxon>Bacteria</taxon>
        <taxon>Pseudomonadati</taxon>
        <taxon>Pseudomonadota</taxon>
        <taxon>Gammaproteobacteria</taxon>
        <taxon>Alteromonadales</taxon>
        <taxon>Idiomarinaceae</taxon>
        <taxon>Idiomarina</taxon>
    </lineage>
</organism>
<evidence type="ECO:0000256" key="2">
    <source>
        <dbReference type="ARBA" id="ARBA00023125"/>
    </source>
</evidence>
<dbReference type="PANTHER" id="PTHR46796">
    <property type="entry name" value="HTH-TYPE TRANSCRIPTIONAL ACTIVATOR RHAS-RELATED"/>
    <property type="match status" value="1"/>
</dbReference>
<name>A0A432XRK3_9GAMM</name>
<dbReference type="PROSITE" id="PS01124">
    <property type="entry name" value="HTH_ARAC_FAMILY_2"/>
    <property type="match status" value="1"/>
</dbReference>
<dbReference type="Pfam" id="PF12852">
    <property type="entry name" value="Cupin_6"/>
    <property type="match status" value="1"/>
</dbReference>
<comment type="caution">
    <text evidence="5">The sequence shown here is derived from an EMBL/GenBank/DDBJ whole genome shotgun (WGS) entry which is preliminary data.</text>
</comment>
<evidence type="ECO:0000313" key="5">
    <source>
        <dbReference type="EMBL" id="RUO51231.1"/>
    </source>
</evidence>
<dbReference type="PANTHER" id="PTHR46796:SF7">
    <property type="entry name" value="ARAC FAMILY TRANSCRIPTIONAL REGULATOR"/>
    <property type="match status" value="1"/>
</dbReference>
<evidence type="ECO:0000313" key="6">
    <source>
        <dbReference type="Proteomes" id="UP000287330"/>
    </source>
</evidence>
<dbReference type="InterPro" id="IPR018060">
    <property type="entry name" value="HTH_AraC"/>
</dbReference>
<keyword evidence="1" id="KW-0805">Transcription regulation</keyword>
<feature type="domain" description="HTH araC/xylS-type" evidence="4">
    <location>
        <begin position="206"/>
        <end position="304"/>
    </location>
</feature>
<keyword evidence="2" id="KW-0238">DNA-binding</keyword>
<gene>
    <name evidence="5" type="ORF">CWE25_11790</name>
</gene>
<keyword evidence="3" id="KW-0804">Transcription</keyword>
<dbReference type="EMBL" id="PIPV01000012">
    <property type="protein sequence ID" value="RUO51231.1"/>
    <property type="molecule type" value="Genomic_DNA"/>
</dbReference>
<dbReference type="GO" id="GO:0043565">
    <property type="term" value="F:sequence-specific DNA binding"/>
    <property type="evidence" value="ECO:0007669"/>
    <property type="project" value="InterPro"/>
</dbReference>
<dbReference type="OrthoDB" id="9783876at2"/>
<dbReference type="Pfam" id="PF12833">
    <property type="entry name" value="HTH_18"/>
    <property type="match status" value="1"/>
</dbReference>
<keyword evidence="6" id="KW-1185">Reference proteome</keyword>
<dbReference type="InterPro" id="IPR032783">
    <property type="entry name" value="AraC_lig"/>
</dbReference>
<evidence type="ECO:0000259" key="4">
    <source>
        <dbReference type="PROSITE" id="PS01124"/>
    </source>
</evidence>
<reference evidence="6" key="1">
    <citation type="journal article" date="2018" name="Front. Microbiol.">
        <title>Genome-Based Analysis Reveals the Taxonomy and Diversity of the Family Idiomarinaceae.</title>
        <authorList>
            <person name="Liu Y."/>
            <person name="Lai Q."/>
            <person name="Shao Z."/>
        </authorList>
    </citation>
    <scope>NUCLEOTIDE SEQUENCE [LARGE SCALE GENOMIC DNA]</scope>
    <source>
        <strain evidence="6">F23</strain>
    </source>
</reference>
<dbReference type="Gene3D" id="1.10.10.60">
    <property type="entry name" value="Homeodomain-like"/>
    <property type="match status" value="2"/>
</dbReference>
<dbReference type="InterPro" id="IPR018062">
    <property type="entry name" value="HTH_AraC-typ_CS"/>
</dbReference>
<dbReference type="InterPro" id="IPR009057">
    <property type="entry name" value="Homeodomain-like_sf"/>
</dbReference>
<dbReference type="SUPFAM" id="SSF46689">
    <property type="entry name" value="Homeodomain-like"/>
    <property type="match status" value="1"/>
</dbReference>
<evidence type="ECO:0000256" key="3">
    <source>
        <dbReference type="ARBA" id="ARBA00023163"/>
    </source>
</evidence>
<dbReference type="AlphaFoldDB" id="A0A432XRK3"/>
<dbReference type="SMART" id="SM00342">
    <property type="entry name" value="HTH_ARAC"/>
    <property type="match status" value="1"/>
</dbReference>